<comment type="caution">
    <text evidence="3">The sequence shown here is derived from an EMBL/GenBank/DDBJ whole genome shotgun (WGS) entry which is preliminary data.</text>
</comment>
<keyword evidence="1" id="KW-0472">Membrane</keyword>
<keyword evidence="4" id="KW-1185">Reference proteome</keyword>
<evidence type="ECO:0000313" key="4">
    <source>
        <dbReference type="Proteomes" id="UP000635278"/>
    </source>
</evidence>
<dbReference type="PROSITE" id="PS50930">
    <property type="entry name" value="HTH_LYTTR"/>
    <property type="match status" value="1"/>
</dbReference>
<organism evidence="3 4">
    <name type="scientific">Acetobacter musti</name>
    <dbReference type="NCBI Taxonomy" id="864732"/>
    <lineage>
        <taxon>Bacteria</taxon>
        <taxon>Pseudomonadati</taxon>
        <taxon>Pseudomonadota</taxon>
        <taxon>Alphaproteobacteria</taxon>
        <taxon>Acetobacterales</taxon>
        <taxon>Acetobacteraceae</taxon>
        <taxon>Acetobacter</taxon>
    </lineage>
</organism>
<reference evidence="3 4" key="1">
    <citation type="journal article" date="2020" name="Int. J. Syst. Evol. Microbiol.">
        <title>Novel acetic acid bacteria from cider fermentations: Acetobacter conturbans sp. nov. and Acetobacter fallax sp. nov.</title>
        <authorList>
            <person name="Sombolestani A.S."/>
            <person name="Cleenwerck I."/>
            <person name="Cnockaert M."/>
            <person name="Borremans W."/>
            <person name="Wieme A.D."/>
            <person name="De Vuyst L."/>
            <person name="Vandamme P."/>
        </authorList>
    </citation>
    <scope>NUCLEOTIDE SEQUENCE [LARGE SCALE GENOMIC DNA]</scope>
    <source>
        <strain evidence="3 4">LMG 30640</strain>
    </source>
</reference>
<feature type="domain" description="HTH LytTR-type" evidence="2">
    <location>
        <begin position="177"/>
        <end position="264"/>
    </location>
</feature>
<dbReference type="Proteomes" id="UP000635278">
    <property type="component" value="Unassembled WGS sequence"/>
</dbReference>
<dbReference type="EMBL" id="WOTB01000019">
    <property type="protein sequence ID" value="NHN85657.1"/>
    <property type="molecule type" value="Genomic_DNA"/>
</dbReference>
<protein>
    <recommendedName>
        <fullName evidence="2">HTH LytTR-type domain-containing protein</fullName>
    </recommendedName>
</protein>
<proteinExistence type="predicted"/>
<dbReference type="Gene3D" id="2.40.50.1020">
    <property type="entry name" value="LytTr DNA-binding domain"/>
    <property type="match status" value="1"/>
</dbReference>
<feature type="transmembrane region" description="Helical" evidence="1">
    <location>
        <begin position="86"/>
        <end position="108"/>
    </location>
</feature>
<evidence type="ECO:0000313" key="3">
    <source>
        <dbReference type="EMBL" id="NHN85657.1"/>
    </source>
</evidence>
<evidence type="ECO:0000259" key="2">
    <source>
        <dbReference type="PROSITE" id="PS50930"/>
    </source>
</evidence>
<dbReference type="Pfam" id="PF04397">
    <property type="entry name" value="LytTR"/>
    <property type="match status" value="1"/>
</dbReference>
<name>A0ABX0JUV1_9PROT</name>
<accession>A0ABX0JUV1</accession>
<sequence length="264" mass="28627">MIRTTFGNTQDMKRRTGFVLLTAAALTFLAPLGTSMIPLPRRAFDWLTAGIIWEAAILFTSRTLIRRWLPANSPDSAPRTPLQAAVLTLLIASIPAAPLTMLVMNVPVSPMRLAIFWFYAMGLGLILSAIRSGYGTAAAATIRPPIPPASATISPVRLLPTDNFLARHAPELTGATLLALSAEDHYLRIHTDRGQALVLLRLRDALDTLDATTGLQVHRSFWVAKAATPKASRRGQSWQLELPGGVTVPVSRTHIPACRTAGWL</sequence>
<dbReference type="SMART" id="SM00850">
    <property type="entry name" value="LytTR"/>
    <property type="match status" value="1"/>
</dbReference>
<gene>
    <name evidence="3" type="ORF">GOB93_13545</name>
</gene>
<feature type="transmembrane region" description="Helical" evidence="1">
    <location>
        <begin position="46"/>
        <end position="65"/>
    </location>
</feature>
<dbReference type="InterPro" id="IPR007492">
    <property type="entry name" value="LytTR_DNA-bd_dom"/>
</dbReference>
<keyword evidence="1" id="KW-1133">Transmembrane helix</keyword>
<keyword evidence="1" id="KW-0812">Transmembrane</keyword>
<evidence type="ECO:0000256" key="1">
    <source>
        <dbReference type="SAM" id="Phobius"/>
    </source>
</evidence>
<feature type="transmembrane region" description="Helical" evidence="1">
    <location>
        <begin position="114"/>
        <end position="134"/>
    </location>
</feature>